<protein>
    <submittedName>
        <fullName evidence="10">Inner membrane protein YccS</fullName>
    </submittedName>
</protein>
<dbReference type="Pfam" id="PF13515">
    <property type="entry name" value="FUSC_2"/>
    <property type="match status" value="1"/>
</dbReference>
<evidence type="ECO:0000256" key="2">
    <source>
        <dbReference type="ARBA" id="ARBA00022475"/>
    </source>
</evidence>
<comment type="caution">
    <text evidence="10">The sequence shown here is derived from an EMBL/GenBank/DDBJ whole genome shotgun (WGS) entry which is preliminary data.</text>
</comment>
<keyword evidence="4 7" id="KW-1133">Transmembrane helix</keyword>
<feature type="domain" description="Integral membrane bound transporter" evidence="9">
    <location>
        <begin position="392"/>
        <end position="513"/>
    </location>
</feature>
<feature type="transmembrane region" description="Helical" evidence="7">
    <location>
        <begin position="38"/>
        <end position="64"/>
    </location>
</feature>
<organism evidence="10 11">
    <name type="scientific">Vibrio marisflavi CECT 7928</name>
    <dbReference type="NCBI Taxonomy" id="634439"/>
    <lineage>
        <taxon>Bacteria</taxon>
        <taxon>Pseudomonadati</taxon>
        <taxon>Pseudomonadota</taxon>
        <taxon>Gammaproteobacteria</taxon>
        <taxon>Vibrionales</taxon>
        <taxon>Vibrionaceae</taxon>
        <taxon>Vibrio</taxon>
    </lineage>
</organism>
<evidence type="ECO:0000313" key="11">
    <source>
        <dbReference type="Proteomes" id="UP000838748"/>
    </source>
</evidence>
<evidence type="ECO:0000256" key="3">
    <source>
        <dbReference type="ARBA" id="ARBA00022692"/>
    </source>
</evidence>
<sequence length="709" mass="80573">MFRDTISTAYRSFSHIFHRFTLLNKPNLNYGIKSGLSLLILLFGSLLIHQTVLGLTATLGMFAALISGADEPKQNFWRVGIIHTLHFFITTLLLLLLFHFNTPYLLVISLFTFVFAMYSAFGISSARLGVASLLLVILTHPNDLQSGFWQTPLLYLLGSTVHLIICRTWISIWPYRGLRENLSSFYSTLSEYVDLKCKLMTIQPFDNRSLLPLQQTLTTLILEGEKLVKSIKEPAKPELNQLRELYFLGKELHELFSSTTHAPQQLYPIFCDKQVKPVFVALMKSYSEQIREIASATLNHRPVKHVIDSKLILELRVKFFLTPTSHGELIQLANEHFTNISARLSSLRPQFHHELANAPQQHWLDKLKASLSWQSTVLRHAVRYTICMAVGYGVGKLLNLDNSYWILMTISIVMQSDYVSTRAKAMSRAVGTVIGLTGAYIILSFSPPNWFMLLILAFVVPAFFSFIKSNYSIAVIGITLFVIFEFQVLAHAGLDAITPRFWDTLIACSIALIANIVLWPQWSTNRLRMQLKTTLSSFESLLGTLLESYSGNKSISLDIVDAQRVAAYQCQHELINRYQQALREPFHREEYLELVKSVRQSTHTFLNHATNLAVLAKQKTTLPTALIKEFKQNKDIVFEACYQQIEGKELSGPHALVDSSTLEQIKLCEPSQKQVAHQLIATIQILAQIFDSLNIINEHHNRRNITQSS</sequence>
<evidence type="ECO:0000256" key="5">
    <source>
        <dbReference type="ARBA" id="ARBA00023136"/>
    </source>
</evidence>
<feature type="transmembrane region" description="Helical" evidence="7">
    <location>
        <begin position="76"/>
        <end position="98"/>
    </location>
</feature>
<evidence type="ECO:0000256" key="1">
    <source>
        <dbReference type="ARBA" id="ARBA00004651"/>
    </source>
</evidence>
<proteinExistence type="inferred from homology"/>
<reference evidence="10" key="1">
    <citation type="submission" date="2021-11" db="EMBL/GenBank/DDBJ databases">
        <authorList>
            <person name="Rodrigo-Torres L."/>
            <person name="Arahal R. D."/>
            <person name="Lucena T."/>
        </authorList>
    </citation>
    <scope>NUCLEOTIDE SEQUENCE</scope>
    <source>
        <strain evidence="10">CECT 7928</strain>
    </source>
</reference>
<evidence type="ECO:0000256" key="7">
    <source>
        <dbReference type="SAM" id="Phobius"/>
    </source>
</evidence>
<feature type="transmembrane region" description="Helical" evidence="7">
    <location>
        <begin position="474"/>
        <end position="494"/>
    </location>
</feature>
<dbReference type="InterPro" id="IPR032692">
    <property type="entry name" value="YccS_N"/>
</dbReference>
<feature type="transmembrane region" description="Helical" evidence="7">
    <location>
        <begin position="500"/>
        <end position="519"/>
    </location>
</feature>
<gene>
    <name evidence="10" type="primary">yccS_2</name>
    <name evidence="10" type="ORF">VMF7928_02541</name>
</gene>
<evidence type="ECO:0000259" key="9">
    <source>
        <dbReference type="Pfam" id="PF13515"/>
    </source>
</evidence>
<feature type="transmembrane region" description="Helical" evidence="7">
    <location>
        <begin position="153"/>
        <end position="175"/>
    </location>
</feature>
<evidence type="ECO:0000256" key="4">
    <source>
        <dbReference type="ARBA" id="ARBA00022989"/>
    </source>
</evidence>
<evidence type="ECO:0000313" key="10">
    <source>
        <dbReference type="EMBL" id="CAH0539953.1"/>
    </source>
</evidence>
<accession>A0ABN8E3R2</accession>
<keyword evidence="2" id="KW-1003">Cell membrane</keyword>
<keyword evidence="5 7" id="KW-0472">Membrane</keyword>
<feature type="transmembrane region" description="Helical" evidence="7">
    <location>
        <begin position="105"/>
        <end position="138"/>
    </location>
</feature>
<dbReference type="InterPro" id="IPR049453">
    <property type="entry name" value="Memb_transporter_dom"/>
</dbReference>
<keyword evidence="3 7" id="KW-0812">Transmembrane</keyword>
<evidence type="ECO:0000256" key="6">
    <source>
        <dbReference type="ARBA" id="ARBA00043993"/>
    </source>
</evidence>
<dbReference type="Pfam" id="PF12805">
    <property type="entry name" value="FUSC-like"/>
    <property type="match status" value="1"/>
</dbReference>
<keyword evidence="11" id="KW-1185">Reference proteome</keyword>
<name>A0ABN8E3R2_9VIBR</name>
<dbReference type="RefSeq" id="WP_237361992.1">
    <property type="nucleotide sequence ID" value="NZ_CAKLDM010000002.1"/>
</dbReference>
<dbReference type="Proteomes" id="UP000838748">
    <property type="component" value="Unassembled WGS sequence"/>
</dbReference>
<feature type="domain" description="Integral membrane protein YccS N-terminal" evidence="8">
    <location>
        <begin position="83"/>
        <end position="314"/>
    </location>
</feature>
<dbReference type="PANTHER" id="PTHR30509:SF9">
    <property type="entry name" value="MULTIDRUG RESISTANCE PROTEIN MDTO"/>
    <property type="match status" value="1"/>
</dbReference>
<comment type="similarity">
    <text evidence="6">Belongs to the YccS/YhfK family.</text>
</comment>
<evidence type="ECO:0000259" key="8">
    <source>
        <dbReference type="Pfam" id="PF12805"/>
    </source>
</evidence>
<feature type="transmembrane region" description="Helical" evidence="7">
    <location>
        <begin position="449"/>
        <end position="467"/>
    </location>
</feature>
<dbReference type="PANTHER" id="PTHR30509">
    <property type="entry name" value="P-HYDROXYBENZOIC ACID EFFLUX PUMP SUBUNIT-RELATED"/>
    <property type="match status" value="1"/>
</dbReference>
<dbReference type="EMBL" id="CAKLDM010000002">
    <property type="protein sequence ID" value="CAH0539953.1"/>
    <property type="molecule type" value="Genomic_DNA"/>
</dbReference>
<feature type="transmembrane region" description="Helical" evidence="7">
    <location>
        <begin position="425"/>
        <end position="443"/>
    </location>
</feature>
<comment type="subcellular location">
    <subcellularLocation>
        <location evidence="1">Cell membrane</location>
        <topology evidence="1">Multi-pass membrane protein</topology>
    </subcellularLocation>
</comment>